<gene>
    <name evidence="1" type="ORF">AEK19_MT2152</name>
</gene>
<reference evidence="1" key="1">
    <citation type="submission" date="2017-03" db="EMBL/GenBank/DDBJ databases">
        <title>The mitochondrial genome of the carnivorous plant Utricularia reniformis (Lentibulariaceae): structure, comparative analysis and evolutionary landmarks.</title>
        <authorList>
            <person name="Silva S.R."/>
            <person name="Alvarenga D.O."/>
            <person name="Michael T.P."/>
            <person name="Miranda V.F.O."/>
            <person name="Varani A.M."/>
        </authorList>
    </citation>
    <scope>NUCLEOTIDE SEQUENCE</scope>
</reference>
<protein>
    <submittedName>
        <fullName evidence="1">Uncharacterized protein</fullName>
    </submittedName>
</protein>
<proteinExistence type="predicted"/>
<name>A0A1Y0B4G0_9LAMI</name>
<sequence length="40" mass="4835">MLYWNVLLYIESITYNILCMERNYNFHSTPSTEPPKRAKP</sequence>
<accession>A0A1Y0B4G0</accession>
<keyword evidence="1" id="KW-0496">Mitochondrion</keyword>
<dbReference type="AlphaFoldDB" id="A0A1Y0B4G0"/>
<organism evidence="1">
    <name type="scientific">Utricularia reniformis</name>
    <dbReference type="NCBI Taxonomy" id="192314"/>
    <lineage>
        <taxon>Eukaryota</taxon>
        <taxon>Viridiplantae</taxon>
        <taxon>Streptophyta</taxon>
        <taxon>Embryophyta</taxon>
        <taxon>Tracheophyta</taxon>
        <taxon>Spermatophyta</taxon>
        <taxon>Magnoliopsida</taxon>
        <taxon>eudicotyledons</taxon>
        <taxon>Gunneridae</taxon>
        <taxon>Pentapetalae</taxon>
        <taxon>asterids</taxon>
        <taxon>lamiids</taxon>
        <taxon>Lamiales</taxon>
        <taxon>Lentibulariaceae</taxon>
        <taxon>Utricularia</taxon>
    </lineage>
</organism>
<dbReference type="EMBL" id="KY774314">
    <property type="protein sequence ID" value="ART32302.1"/>
    <property type="molecule type" value="Genomic_DNA"/>
</dbReference>
<evidence type="ECO:0000313" key="1">
    <source>
        <dbReference type="EMBL" id="ART32302.1"/>
    </source>
</evidence>
<geneLocation type="mitochondrion" evidence="1"/>